<dbReference type="Proteomes" id="UP000275012">
    <property type="component" value="Unassembled WGS sequence"/>
</dbReference>
<sequence length="231" mass="25443">MGWMNEANQGPARTSGQAANPPREPWLPWAVALVAVAIAVAVWFSAGRGGTAAPQPGPGLAKLQQDIATLRQSDRISRQAMLDLQNTLTERDEQIAALRADLDFYERFVSPDRQRRGLSVHAAHVRPQAANVWRFEVTLTQGREQAAASRGKVEVRVEGSRDGKLTQLDWDALRQRPDAPGIDYGLRYLQRVEGEFALPAGFVPTRLVVRLLPSRGQSVETAFNWNEIAGA</sequence>
<gene>
    <name evidence="3" type="ORF">EBB59_07850</name>
</gene>
<evidence type="ECO:0000313" key="4">
    <source>
        <dbReference type="Proteomes" id="UP000275012"/>
    </source>
</evidence>
<evidence type="ECO:0000313" key="3">
    <source>
        <dbReference type="EMBL" id="RMH92863.1"/>
    </source>
</evidence>
<keyword evidence="2" id="KW-1133">Transmembrane helix</keyword>
<keyword evidence="4" id="KW-1185">Reference proteome</keyword>
<dbReference type="Pfam" id="PF20567">
    <property type="entry name" value="DUF6776"/>
    <property type="match status" value="1"/>
</dbReference>
<reference evidence="3 4" key="1">
    <citation type="submission" date="2018-10" db="EMBL/GenBank/DDBJ databases">
        <title>Proposal of Lysobacter pythonis sp. nov. isolated from royal pythons (Python regius).</title>
        <authorList>
            <person name="Hans-Juergen B."/>
            <person name="Huptas C."/>
            <person name="Sandra B."/>
            <person name="Igor L."/>
            <person name="Joachim S."/>
            <person name="Siegfried S."/>
            <person name="Mareike W."/>
            <person name="Peter K."/>
        </authorList>
    </citation>
    <scope>NUCLEOTIDE SEQUENCE [LARGE SCALE GENOMIC DNA]</scope>
    <source>
        <strain evidence="3 4">4284/11</strain>
    </source>
</reference>
<feature type="transmembrane region" description="Helical" evidence="2">
    <location>
        <begin position="26"/>
        <end position="46"/>
    </location>
</feature>
<feature type="region of interest" description="Disordered" evidence="1">
    <location>
        <begin position="1"/>
        <end position="21"/>
    </location>
</feature>
<accession>A0A3M2HYE9</accession>
<evidence type="ECO:0000256" key="1">
    <source>
        <dbReference type="SAM" id="MobiDB-lite"/>
    </source>
</evidence>
<feature type="compositionally biased region" description="Polar residues" evidence="1">
    <location>
        <begin position="1"/>
        <end position="18"/>
    </location>
</feature>
<keyword evidence="2" id="KW-0472">Membrane</keyword>
<protein>
    <submittedName>
        <fullName evidence="3">Uncharacterized protein</fullName>
    </submittedName>
</protein>
<dbReference type="InterPro" id="IPR046703">
    <property type="entry name" value="DUF6776"/>
</dbReference>
<keyword evidence="2" id="KW-0812">Transmembrane</keyword>
<proteinExistence type="predicted"/>
<dbReference type="EMBL" id="RFLY01000009">
    <property type="protein sequence ID" value="RMH92863.1"/>
    <property type="molecule type" value="Genomic_DNA"/>
</dbReference>
<evidence type="ECO:0000256" key="2">
    <source>
        <dbReference type="SAM" id="Phobius"/>
    </source>
</evidence>
<comment type="caution">
    <text evidence="3">The sequence shown here is derived from an EMBL/GenBank/DDBJ whole genome shotgun (WGS) entry which is preliminary data.</text>
</comment>
<name>A0A3M2HYE9_9GAMM</name>
<organism evidence="3 4">
    <name type="scientific">Solilutibacter pythonis</name>
    <dbReference type="NCBI Taxonomy" id="2483112"/>
    <lineage>
        <taxon>Bacteria</taxon>
        <taxon>Pseudomonadati</taxon>
        <taxon>Pseudomonadota</taxon>
        <taxon>Gammaproteobacteria</taxon>
        <taxon>Lysobacterales</taxon>
        <taxon>Lysobacteraceae</taxon>
        <taxon>Solilutibacter</taxon>
    </lineage>
</organism>
<dbReference type="AlphaFoldDB" id="A0A3M2HYE9"/>